<dbReference type="GO" id="GO:0043565">
    <property type="term" value="F:sequence-specific DNA binding"/>
    <property type="evidence" value="ECO:0007669"/>
    <property type="project" value="InterPro"/>
</dbReference>
<dbReference type="RefSeq" id="WP_212690985.1">
    <property type="nucleotide sequence ID" value="NZ_CP058561.1"/>
</dbReference>
<name>A0A8J8MDK0_9FIRM</name>
<dbReference type="InterPro" id="IPR018062">
    <property type="entry name" value="HTH_AraC-typ_CS"/>
</dbReference>
<accession>A0A8J8MDK0</accession>
<dbReference type="InterPro" id="IPR020449">
    <property type="entry name" value="Tscrpt_reg_AraC-type_HTH"/>
</dbReference>
<dbReference type="GO" id="GO:0003700">
    <property type="term" value="F:DNA-binding transcription factor activity"/>
    <property type="evidence" value="ECO:0007669"/>
    <property type="project" value="InterPro"/>
</dbReference>
<dbReference type="PRINTS" id="PR00032">
    <property type="entry name" value="HTHARAC"/>
</dbReference>
<sequence>MDNLKIKIISGGFNNCSPKWNSKVTKDNCYKIYFPVHGKVNLMLDDDIYNIIEGNVYFINGYKLQEQICPEYMDVYWIHFLPSSLFLNKILDYLPPVYCWEKSSKIVDTINYKSIPELFDNPRSARNNVLDTAPLSLPIYINSFILLLISDMMENQKELVDNISYVEYEKLKPSIDFINNNYDRTLTLEEIAGKVYLNPIYFLRLFKKNFNITPQQYIMKKRLDEACSLLRETELTINDIANKLGFCNQFYFSKIFKRNFNKTPSQYRKLIILP</sequence>
<dbReference type="SUPFAM" id="SSF51215">
    <property type="entry name" value="Regulatory protein AraC"/>
    <property type="match status" value="1"/>
</dbReference>
<dbReference type="InterPro" id="IPR037923">
    <property type="entry name" value="HTH-like"/>
</dbReference>
<dbReference type="EMBL" id="CP058561">
    <property type="protein sequence ID" value="QUH30874.1"/>
    <property type="molecule type" value="Genomic_DNA"/>
</dbReference>
<evidence type="ECO:0000256" key="2">
    <source>
        <dbReference type="ARBA" id="ARBA00023125"/>
    </source>
</evidence>
<dbReference type="SUPFAM" id="SSF46689">
    <property type="entry name" value="Homeodomain-like"/>
    <property type="match status" value="2"/>
</dbReference>
<proteinExistence type="predicted"/>
<dbReference type="PROSITE" id="PS01124">
    <property type="entry name" value="HTH_ARAC_FAMILY_2"/>
    <property type="match status" value="1"/>
</dbReference>
<keyword evidence="6" id="KW-1185">Reference proteome</keyword>
<dbReference type="SMART" id="SM00342">
    <property type="entry name" value="HTH_ARAC"/>
    <property type="match status" value="1"/>
</dbReference>
<feature type="domain" description="HTH araC/xylS-type" evidence="4">
    <location>
        <begin position="172"/>
        <end position="270"/>
    </location>
</feature>
<dbReference type="PROSITE" id="PS00041">
    <property type="entry name" value="HTH_ARAC_FAMILY_1"/>
    <property type="match status" value="1"/>
</dbReference>
<evidence type="ECO:0000256" key="3">
    <source>
        <dbReference type="ARBA" id="ARBA00023163"/>
    </source>
</evidence>
<dbReference type="PANTHER" id="PTHR43280:SF2">
    <property type="entry name" value="HTH-TYPE TRANSCRIPTIONAL REGULATOR EXSA"/>
    <property type="match status" value="1"/>
</dbReference>
<evidence type="ECO:0000256" key="1">
    <source>
        <dbReference type="ARBA" id="ARBA00023015"/>
    </source>
</evidence>
<evidence type="ECO:0000313" key="5">
    <source>
        <dbReference type="EMBL" id="QUH30874.1"/>
    </source>
</evidence>
<dbReference type="KEGG" id="vgu:HYG85_18900"/>
<dbReference type="InterPro" id="IPR018060">
    <property type="entry name" value="HTH_AraC"/>
</dbReference>
<organism evidence="5 6">
    <name type="scientific">Vallitalea guaymasensis</name>
    <dbReference type="NCBI Taxonomy" id="1185412"/>
    <lineage>
        <taxon>Bacteria</taxon>
        <taxon>Bacillati</taxon>
        <taxon>Bacillota</taxon>
        <taxon>Clostridia</taxon>
        <taxon>Lachnospirales</taxon>
        <taxon>Vallitaleaceae</taxon>
        <taxon>Vallitalea</taxon>
    </lineage>
</organism>
<keyword evidence="3" id="KW-0804">Transcription</keyword>
<evidence type="ECO:0000313" key="6">
    <source>
        <dbReference type="Proteomes" id="UP000677305"/>
    </source>
</evidence>
<keyword evidence="1" id="KW-0805">Transcription regulation</keyword>
<gene>
    <name evidence="5" type="ORF">HYG85_18900</name>
</gene>
<dbReference type="Pfam" id="PF12833">
    <property type="entry name" value="HTH_18"/>
    <property type="match status" value="1"/>
</dbReference>
<dbReference type="AlphaFoldDB" id="A0A8J8MDK0"/>
<evidence type="ECO:0000259" key="4">
    <source>
        <dbReference type="PROSITE" id="PS01124"/>
    </source>
</evidence>
<dbReference type="InterPro" id="IPR009057">
    <property type="entry name" value="Homeodomain-like_sf"/>
</dbReference>
<dbReference type="Gene3D" id="1.10.10.60">
    <property type="entry name" value="Homeodomain-like"/>
    <property type="match status" value="2"/>
</dbReference>
<keyword evidence="2" id="KW-0238">DNA-binding</keyword>
<dbReference type="Proteomes" id="UP000677305">
    <property type="component" value="Chromosome"/>
</dbReference>
<dbReference type="PANTHER" id="PTHR43280">
    <property type="entry name" value="ARAC-FAMILY TRANSCRIPTIONAL REGULATOR"/>
    <property type="match status" value="1"/>
</dbReference>
<reference evidence="5 6" key="1">
    <citation type="submission" date="2020-07" db="EMBL/GenBank/DDBJ databases">
        <title>Vallitalea guaymasensis genome.</title>
        <authorList>
            <person name="Postec A."/>
        </authorList>
    </citation>
    <scope>NUCLEOTIDE SEQUENCE [LARGE SCALE GENOMIC DNA]</scope>
    <source>
        <strain evidence="5 6">Ra1766G1</strain>
    </source>
</reference>
<protein>
    <submittedName>
        <fullName evidence="5">Helix-turn-helix transcriptional regulator</fullName>
    </submittedName>
</protein>